<organism evidence="3 4">
    <name type="scientific">Vitrella brassicaformis (strain CCMP3155)</name>
    <dbReference type="NCBI Taxonomy" id="1169540"/>
    <lineage>
        <taxon>Eukaryota</taxon>
        <taxon>Sar</taxon>
        <taxon>Alveolata</taxon>
        <taxon>Colpodellida</taxon>
        <taxon>Vitrellaceae</taxon>
        <taxon>Vitrella</taxon>
    </lineage>
</organism>
<name>A0A0G4F9L6_VITBC</name>
<feature type="region of interest" description="Disordered" evidence="2">
    <location>
        <begin position="47"/>
        <end position="66"/>
    </location>
</feature>
<evidence type="ECO:0000256" key="2">
    <source>
        <dbReference type="SAM" id="MobiDB-lite"/>
    </source>
</evidence>
<keyword evidence="1" id="KW-0175">Coiled coil</keyword>
<feature type="region of interest" description="Disordered" evidence="2">
    <location>
        <begin position="561"/>
        <end position="647"/>
    </location>
</feature>
<feature type="coiled-coil region" evidence="1">
    <location>
        <begin position="887"/>
        <end position="914"/>
    </location>
</feature>
<gene>
    <name evidence="3" type="ORF">Vbra_4287</name>
</gene>
<proteinExistence type="predicted"/>
<accession>A0A0G4F9L6</accession>
<feature type="region of interest" description="Disordered" evidence="2">
    <location>
        <begin position="433"/>
        <end position="454"/>
    </location>
</feature>
<feature type="compositionally biased region" description="Low complexity" evidence="2">
    <location>
        <begin position="307"/>
        <end position="324"/>
    </location>
</feature>
<evidence type="ECO:0000256" key="1">
    <source>
        <dbReference type="SAM" id="Coils"/>
    </source>
</evidence>
<dbReference type="Proteomes" id="UP000041254">
    <property type="component" value="Unassembled WGS sequence"/>
</dbReference>
<feature type="region of interest" description="Disordered" evidence="2">
    <location>
        <begin position="181"/>
        <end position="200"/>
    </location>
</feature>
<sequence length="1257" mass="138961">MAFAPSRRQEAVPAPPLYIYPPYGYPQQYPLRELTAQQVVSLRTDQWQPYTSSERPRLATQGSASSSEIPLHSRFTIIELPGDQSGRFVIQTDGRFHDIQSDSALRPRRATSKRPTRHRASPQSRRVHLPVREMDAMATAPAAAGASDEDLHGTVSDDQPQAATHPQRPKRVKRVLIVRKKAKHRTHDGNGRPAGGEREAGRHRITEWTQQGPTEAGESISFRGQIPFAPSQQEAHYARSSVPLYKSSFLQPPHHRFPSPAYRHSHSDMSLTTSHPPPPSFFKKAMTDGLSPPFPLWEGEREGDGQPGQAAAAAGESEAARPGSQTEGGGKRPASLFELCSKRQPVQRSKSAELGRGRQDANRCLQSCGIGGPLVAKQQLMQPSSGTTPFVTPLERSPRELAPSYTFDTAGAAPPVTVTPVFYSPQTVPRFVSTTPPPSVPLARPTRARPSDQHRVDWGCASYTTSRGGVPVSLPSSPRRAFYMPQQQPVRPVKETPRFSTRGVSREDRPAGELRATYGRQGAERPTFYYSADDIQARSITESQAQRASFMTAVSEAPIRDRPSVSPSMVRRGFLPSPPPPKVPSDQRADSMVTAQSTKLSSAYQTPAGAATPARKTIGGPAPRRDDTLDHYNPPNEPRSASLTVRAPVRYSLPEGSLTAPVRVPTFQGPTFQSSATVTPARYLGVSASTPMIDETLSKEGYAVYYRMSGPQASTAVPPTSAGYRTPYEPWSSRQSLAPPSAPRLSTVGAVSMFRGGGGGGEDDAYTGGGPLLAYGNVPSQPHPAAYLLEVMLRLAARRLWFASERIKLEMMLEAFQTWAFSVKYGEIIRVWEMEVRASEDAVRREDDRLEEEEQHLMAKWAQKRQEISRRSIDYETLLKQLDATYMERLSQLRDTYESRRDNIRQKAEEAKAQRQMALGTAHLTKAMGRMVSERKLKSLLQWRSQALQSEVQAAVDNFLKPYIVPLIKPSRFSVMDDLPESYATLSSSLPMHTQPPFDVSQLINTARLTLMSEERLRTAVGRVVQQKRRTALKLQEITYRKEVGTLLLRSTLRSVLTRRLSQAFDCLKHYIYAARTLSPQMLQLTLQMSRLAVTKGDALVFTPYDEHPTEEWQRTAVSTLRQTPGGEGRVDDHVEDDAAAIARFLKEAETSHGAPAPPMLGSASTRSHPGERSFAFVSAAVDERRSTDRLETFHSMFSGMDDSPVSVARVKAGPRPEGGGWLARPADDDPVVSPGDGRSRSRSPEKRERSVHEKMA</sequence>
<feature type="region of interest" description="Disordered" evidence="2">
    <location>
        <begin position="99"/>
        <end position="170"/>
    </location>
</feature>
<feature type="compositionally biased region" description="Basic and acidic residues" evidence="2">
    <location>
        <begin position="1238"/>
        <end position="1257"/>
    </location>
</feature>
<feature type="compositionally biased region" description="Polar residues" evidence="2">
    <location>
        <begin position="593"/>
        <end position="605"/>
    </location>
</feature>
<protein>
    <submittedName>
        <fullName evidence="3">Uncharacterized protein</fullName>
    </submittedName>
</protein>
<feature type="region of interest" description="Disordered" evidence="2">
    <location>
        <begin position="487"/>
        <end position="509"/>
    </location>
</feature>
<feature type="compositionally biased region" description="Basic residues" evidence="2">
    <location>
        <begin position="106"/>
        <end position="129"/>
    </location>
</feature>
<feature type="region of interest" description="Disordered" evidence="2">
    <location>
        <begin position="1150"/>
        <end position="1171"/>
    </location>
</feature>
<evidence type="ECO:0000313" key="3">
    <source>
        <dbReference type="EMBL" id="CEM09645.1"/>
    </source>
</evidence>
<feature type="region of interest" description="Disordered" evidence="2">
    <location>
        <begin position="255"/>
        <end position="333"/>
    </location>
</feature>
<feature type="compositionally biased region" description="Basic and acidic residues" evidence="2">
    <location>
        <begin position="187"/>
        <end position="200"/>
    </location>
</feature>
<dbReference type="EMBL" id="CDMY01000395">
    <property type="protein sequence ID" value="CEM09645.1"/>
    <property type="molecule type" value="Genomic_DNA"/>
</dbReference>
<dbReference type="InParanoid" id="A0A0G4F9L6"/>
<dbReference type="AlphaFoldDB" id="A0A0G4F9L6"/>
<evidence type="ECO:0000313" key="4">
    <source>
        <dbReference type="Proteomes" id="UP000041254"/>
    </source>
</evidence>
<dbReference type="VEuPathDB" id="CryptoDB:Vbra_4287"/>
<keyword evidence="4" id="KW-1185">Reference proteome</keyword>
<feature type="region of interest" description="Disordered" evidence="2">
    <location>
        <begin position="1209"/>
        <end position="1257"/>
    </location>
</feature>
<feature type="compositionally biased region" description="Low complexity" evidence="2">
    <location>
        <begin position="136"/>
        <end position="146"/>
    </location>
</feature>
<reference evidence="3 4" key="1">
    <citation type="submission" date="2014-11" db="EMBL/GenBank/DDBJ databases">
        <authorList>
            <person name="Zhu J."/>
            <person name="Qi W."/>
            <person name="Song R."/>
        </authorList>
    </citation>
    <scope>NUCLEOTIDE SEQUENCE [LARGE SCALE GENOMIC DNA]</scope>
</reference>